<accession>A0ABU6WPT8</accession>
<proteinExistence type="predicted"/>
<dbReference type="Proteomes" id="UP001341840">
    <property type="component" value="Unassembled WGS sequence"/>
</dbReference>
<dbReference type="EMBL" id="JASCZI010182441">
    <property type="protein sequence ID" value="MED6187907.1"/>
    <property type="molecule type" value="Genomic_DNA"/>
</dbReference>
<sequence length="135" mass="15592">MARSHQGFAQARGIVRGRHWGARWHEAPLQLRPNATKVMARTRHGITWMRHTCAGAKEGTQLRDTLHYFHLEWSCTKWVFNSLLLWRAPLKAFSLSIKSSTLAHFNSIFLLGFSSAIFSFELPSSRFLAFVMRFT</sequence>
<comment type="caution">
    <text evidence="1">The sequence shown here is derived from an EMBL/GenBank/DDBJ whole genome shotgun (WGS) entry which is preliminary data.</text>
</comment>
<keyword evidence="2" id="KW-1185">Reference proteome</keyword>
<organism evidence="1 2">
    <name type="scientific">Stylosanthes scabra</name>
    <dbReference type="NCBI Taxonomy" id="79078"/>
    <lineage>
        <taxon>Eukaryota</taxon>
        <taxon>Viridiplantae</taxon>
        <taxon>Streptophyta</taxon>
        <taxon>Embryophyta</taxon>
        <taxon>Tracheophyta</taxon>
        <taxon>Spermatophyta</taxon>
        <taxon>Magnoliopsida</taxon>
        <taxon>eudicotyledons</taxon>
        <taxon>Gunneridae</taxon>
        <taxon>Pentapetalae</taxon>
        <taxon>rosids</taxon>
        <taxon>fabids</taxon>
        <taxon>Fabales</taxon>
        <taxon>Fabaceae</taxon>
        <taxon>Papilionoideae</taxon>
        <taxon>50 kb inversion clade</taxon>
        <taxon>dalbergioids sensu lato</taxon>
        <taxon>Dalbergieae</taxon>
        <taxon>Pterocarpus clade</taxon>
        <taxon>Stylosanthes</taxon>
    </lineage>
</organism>
<name>A0ABU6WPT8_9FABA</name>
<evidence type="ECO:0000313" key="1">
    <source>
        <dbReference type="EMBL" id="MED6187907.1"/>
    </source>
</evidence>
<protein>
    <submittedName>
        <fullName evidence="1">Uncharacterized protein</fullName>
    </submittedName>
</protein>
<reference evidence="1 2" key="1">
    <citation type="journal article" date="2023" name="Plants (Basel)">
        <title>Bridging the Gap: Combining Genomics and Transcriptomics Approaches to Understand Stylosanthes scabra, an Orphan Legume from the Brazilian Caatinga.</title>
        <authorList>
            <person name="Ferreira-Neto J.R.C."/>
            <person name="da Silva M.D."/>
            <person name="Binneck E."/>
            <person name="de Melo N.F."/>
            <person name="da Silva R.H."/>
            <person name="de Melo A.L.T.M."/>
            <person name="Pandolfi V."/>
            <person name="Bustamante F.O."/>
            <person name="Brasileiro-Vidal A.C."/>
            <person name="Benko-Iseppon A.M."/>
        </authorList>
    </citation>
    <scope>NUCLEOTIDE SEQUENCE [LARGE SCALE GENOMIC DNA]</scope>
    <source>
        <tissue evidence="1">Leaves</tissue>
    </source>
</reference>
<gene>
    <name evidence="1" type="ORF">PIB30_081038</name>
</gene>
<evidence type="ECO:0000313" key="2">
    <source>
        <dbReference type="Proteomes" id="UP001341840"/>
    </source>
</evidence>